<proteinExistence type="inferred from homology"/>
<dbReference type="InterPro" id="IPR036443">
    <property type="entry name" value="Znf_RanBP2_sf"/>
</dbReference>
<comment type="caution">
    <text evidence="9">The sequence shown here is derived from an EMBL/GenBank/DDBJ whole genome shotgun (WGS) entry which is preliminary data.</text>
</comment>
<dbReference type="GO" id="GO:0003729">
    <property type="term" value="F:mRNA binding"/>
    <property type="evidence" value="ECO:0007669"/>
    <property type="project" value="TreeGrafter"/>
</dbReference>
<feature type="compositionally biased region" description="Low complexity" evidence="7">
    <location>
        <begin position="169"/>
        <end position="179"/>
    </location>
</feature>
<dbReference type="SUPFAM" id="SSF90209">
    <property type="entry name" value="Ran binding protein zinc finger-like"/>
    <property type="match status" value="1"/>
</dbReference>
<feature type="compositionally biased region" description="Basic and acidic residues" evidence="7">
    <location>
        <begin position="353"/>
        <end position="365"/>
    </location>
</feature>
<evidence type="ECO:0000256" key="7">
    <source>
        <dbReference type="SAM" id="MobiDB-lite"/>
    </source>
</evidence>
<feature type="region of interest" description="Disordered" evidence="7">
    <location>
        <begin position="347"/>
        <end position="372"/>
    </location>
</feature>
<feature type="coiled-coil region" evidence="6">
    <location>
        <begin position="122"/>
        <end position="156"/>
    </location>
</feature>
<dbReference type="InterPro" id="IPR028193">
    <property type="entry name" value="TEX13A-D_N"/>
</dbReference>
<feature type="compositionally biased region" description="Low complexity" evidence="7">
    <location>
        <begin position="190"/>
        <end position="201"/>
    </location>
</feature>
<dbReference type="PANTHER" id="PTHR23111">
    <property type="entry name" value="ZINC FINGER PROTEIN"/>
    <property type="match status" value="1"/>
</dbReference>
<keyword evidence="6" id="KW-0175">Coiled coil</keyword>
<dbReference type="PROSITE" id="PS01358">
    <property type="entry name" value="ZF_RANBP2_1"/>
    <property type="match status" value="1"/>
</dbReference>
<dbReference type="InterPro" id="IPR001876">
    <property type="entry name" value="Znf_RanBP2"/>
</dbReference>
<evidence type="ECO:0000256" key="1">
    <source>
        <dbReference type="ARBA" id="ARBA00008287"/>
    </source>
</evidence>
<feature type="region of interest" description="Disordered" evidence="7">
    <location>
        <begin position="162"/>
        <end position="222"/>
    </location>
</feature>
<dbReference type="Pfam" id="PF15186">
    <property type="entry name" value="TEX13"/>
    <property type="match status" value="1"/>
</dbReference>
<evidence type="ECO:0000256" key="2">
    <source>
        <dbReference type="ARBA" id="ARBA00022723"/>
    </source>
</evidence>
<feature type="domain" description="RanBP2-type" evidence="8">
    <location>
        <begin position="374"/>
        <end position="398"/>
    </location>
</feature>
<evidence type="ECO:0000256" key="3">
    <source>
        <dbReference type="ARBA" id="ARBA00022771"/>
    </source>
</evidence>
<dbReference type="SMART" id="SM00547">
    <property type="entry name" value="ZnF_RBZ"/>
    <property type="match status" value="1"/>
</dbReference>
<feature type="region of interest" description="Disordered" evidence="7">
    <location>
        <begin position="300"/>
        <end position="323"/>
    </location>
</feature>
<evidence type="ECO:0000259" key="8">
    <source>
        <dbReference type="PROSITE" id="PS50199"/>
    </source>
</evidence>
<dbReference type="Proteomes" id="UP000242450">
    <property type="component" value="Chromosome X"/>
</dbReference>
<comment type="similarity">
    <text evidence="1">Belongs to the TEX13 family.</text>
</comment>
<feature type="compositionally biased region" description="Low complexity" evidence="7">
    <location>
        <begin position="300"/>
        <end position="320"/>
    </location>
</feature>
<keyword evidence="3 5" id="KW-0863">Zinc-finger</keyword>
<dbReference type="EMBL" id="MKHE01000034">
    <property type="protein sequence ID" value="OWJ99396.1"/>
    <property type="molecule type" value="Genomic_DNA"/>
</dbReference>
<evidence type="ECO:0000256" key="5">
    <source>
        <dbReference type="PROSITE-ProRule" id="PRU00322"/>
    </source>
</evidence>
<evidence type="ECO:0000313" key="9">
    <source>
        <dbReference type="EMBL" id="OWJ99396.1"/>
    </source>
</evidence>
<evidence type="ECO:0000256" key="4">
    <source>
        <dbReference type="ARBA" id="ARBA00022833"/>
    </source>
</evidence>
<keyword evidence="2" id="KW-0479">Metal-binding</keyword>
<dbReference type="Pfam" id="PF20864">
    <property type="entry name" value="Zn_ribbon_TEX13"/>
    <property type="match status" value="1"/>
</dbReference>
<keyword evidence="10" id="KW-1185">Reference proteome</keyword>
<dbReference type="AlphaFoldDB" id="A0A212C0C2"/>
<evidence type="ECO:0000313" key="10">
    <source>
        <dbReference type="Proteomes" id="UP000242450"/>
    </source>
</evidence>
<reference evidence="9 10" key="1">
    <citation type="journal article" date="2018" name="Mol. Genet. Genomics">
        <title>The red deer Cervus elaphus genome CerEla1.0: sequencing, annotating, genes, and chromosomes.</title>
        <authorList>
            <person name="Bana N.A."/>
            <person name="Nyiri A."/>
            <person name="Nagy J."/>
            <person name="Frank K."/>
            <person name="Nagy T."/>
            <person name="Steger V."/>
            <person name="Schiller M."/>
            <person name="Lakatos P."/>
            <person name="Sugar L."/>
            <person name="Horn P."/>
            <person name="Barta E."/>
            <person name="Orosz L."/>
        </authorList>
    </citation>
    <scope>NUCLEOTIDE SEQUENCE [LARGE SCALE GENOMIC DNA]</scope>
    <source>
        <strain evidence="9">Hungarian</strain>
    </source>
</reference>
<evidence type="ECO:0000256" key="6">
    <source>
        <dbReference type="SAM" id="Coils"/>
    </source>
</evidence>
<feature type="compositionally biased region" description="Acidic residues" evidence="7">
    <location>
        <begin position="180"/>
        <end position="189"/>
    </location>
</feature>
<dbReference type="OrthoDB" id="448399at2759"/>
<accession>A0A212C0C2</accession>
<name>A0A212C0C2_CEREH</name>
<dbReference type="InterPro" id="IPR049534">
    <property type="entry name" value="TEX13A/C/D_Znf"/>
</dbReference>
<gene>
    <name evidence="9" type="ORF">Celaphus_00009723</name>
</gene>
<organism evidence="9 10">
    <name type="scientific">Cervus elaphus hippelaphus</name>
    <name type="common">European red deer</name>
    <dbReference type="NCBI Taxonomy" id="46360"/>
    <lineage>
        <taxon>Eukaryota</taxon>
        <taxon>Metazoa</taxon>
        <taxon>Chordata</taxon>
        <taxon>Craniata</taxon>
        <taxon>Vertebrata</taxon>
        <taxon>Euteleostomi</taxon>
        <taxon>Mammalia</taxon>
        <taxon>Eutheria</taxon>
        <taxon>Laurasiatheria</taxon>
        <taxon>Artiodactyla</taxon>
        <taxon>Ruminantia</taxon>
        <taxon>Pecora</taxon>
        <taxon>Cervidae</taxon>
        <taxon>Cervinae</taxon>
        <taxon>Cervus</taxon>
    </lineage>
</organism>
<sequence>MALKPEDPSSGFWHGQVMAFINERMSRHAKGPEFYLENLSLSWENVEDKFRAILEDRQVPSQAREACAWGSLALCVRFACRESQLHGHRVQWLHDLAGLHKSAAHALASDLKLFVAQHEVECKETAFRLQQMQANLEKMRKERDQLRWKLFQAELESLQERAAKGPGLATATASGAETEGTSEEEEEEAGATATHAATSEATGGGRQEDAEGAGAVGAEEAEQAAEEMVVDIMQFLGIVDQKNHTSGGQRKGDHRSVETARRYLFKTTKSVYTASPGTLPVQLPASFTYSYSCSSSPFPDAPTPSTLTLSPSTSSSPAALVTAGAPAQASPHCRPFDFSLWSNGGAWGIDPQEPTRNRSDSDPHQQRKPTAFRRPGDWNCPWCKALNFSRQKICFRCGRDIWLQNP</sequence>
<dbReference type="GO" id="GO:0008270">
    <property type="term" value="F:zinc ion binding"/>
    <property type="evidence" value="ECO:0007669"/>
    <property type="project" value="UniProtKB-KW"/>
</dbReference>
<dbReference type="Gene3D" id="4.10.1060.10">
    <property type="entry name" value="Zinc finger, RanBP2-type"/>
    <property type="match status" value="1"/>
</dbReference>
<keyword evidence="4" id="KW-0862">Zinc</keyword>
<dbReference type="PANTHER" id="PTHR23111:SF64">
    <property type="entry name" value="TESTIS-EXPRESSED PROTEIN 13A"/>
    <property type="match status" value="1"/>
</dbReference>
<protein>
    <recommendedName>
        <fullName evidence="8">RanBP2-type domain-containing protein</fullName>
    </recommendedName>
</protein>
<dbReference type="PROSITE" id="PS50199">
    <property type="entry name" value="ZF_RANBP2_2"/>
    <property type="match status" value="1"/>
</dbReference>